<dbReference type="AlphaFoldDB" id="C9MYW6"/>
<dbReference type="HOGENOM" id="CLU_203882_0_0_0"/>
<organism evidence="1 2">
    <name type="scientific">Leptotrichia hofstadii F0254</name>
    <dbReference type="NCBI Taxonomy" id="634994"/>
    <lineage>
        <taxon>Bacteria</taxon>
        <taxon>Fusobacteriati</taxon>
        <taxon>Fusobacteriota</taxon>
        <taxon>Fusobacteriia</taxon>
        <taxon>Fusobacteriales</taxon>
        <taxon>Leptotrichiaceae</taxon>
        <taxon>Leptotrichia</taxon>
    </lineage>
</organism>
<evidence type="ECO:0000313" key="2">
    <source>
        <dbReference type="Proteomes" id="UP000006233"/>
    </source>
</evidence>
<sequence length="67" mass="7993">MRRVSEMKNLVRVLVVVLLGLSVTGCELFSPKFWQRVDERSREIGEKCYRRANGEMYCKDRYGNRTY</sequence>
<protein>
    <recommendedName>
        <fullName evidence="3">Lipoprotein</fullName>
    </recommendedName>
</protein>
<dbReference type="PROSITE" id="PS51257">
    <property type="entry name" value="PROKAR_LIPOPROTEIN"/>
    <property type="match status" value="1"/>
</dbReference>
<evidence type="ECO:0000313" key="1">
    <source>
        <dbReference type="EMBL" id="EEX74318.1"/>
    </source>
</evidence>
<evidence type="ECO:0008006" key="3">
    <source>
        <dbReference type="Google" id="ProtNLM"/>
    </source>
</evidence>
<accession>C9MYW6</accession>
<comment type="caution">
    <text evidence="1">The sequence shown here is derived from an EMBL/GenBank/DDBJ whole genome shotgun (WGS) entry which is preliminary data.</text>
</comment>
<dbReference type="Proteomes" id="UP000006233">
    <property type="component" value="Unassembled WGS sequence"/>
</dbReference>
<gene>
    <name evidence="1" type="ORF">GCWU000323_01757</name>
</gene>
<reference evidence="1 2" key="1">
    <citation type="submission" date="2009-09" db="EMBL/GenBank/DDBJ databases">
        <authorList>
            <person name="Weinstock G."/>
            <person name="Sodergren E."/>
            <person name="Clifton S."/>
            <person name="Fulton L."/>
            <person name="Fulton B."/>
            <person name="Courtney L."/>
            <person name="Fronick C."/>
            <person name="Harrison M."/>
            <person name="Strong C."/>
            <person name="Farmer C."/>
            <person name="Delahaunty K."/>
            <person name="Markovic C."/>
            <person name="Hall O."/>
            <person name="Minx P."/>
            <person name="Tomlinson C."/>
            <person name="Mitreva M."/>
            <person name="Nelson J."/>
            <person name="Hou S."/>
            <person name="Wollam A."/>
            <person name="Pepin K.H."/>
            <person name="Johnson M."/>
            <person name="Bhonagiri V."/>
            <person name="Nash W.E."/>
            <person name="Warren W."/>
            <person name="Chinwalla A."/>
            <person name="Mardis E.R."/>
            <person name="Wilson R.K."/>
        </authorList>
    </citation>
    <scope>NUCLEOTIDE SEQUENCE [LARGE SCALE GENOMIC DNA]</scope>
    <source>
        <strain evidence="1 2">F0254</strain>
    </source>
</reference>
<dbReference type="EMBL" id="ACVB02000011">
    <property type="protein sequence ID" value="EEX74318.1"/>
    <property type="molecule type" value="Genomic_DNA"/>
</dbReference>
<proteinExistence type="predicted"/>
<name>C9MYW6_9FUSO</name>